<dbReference type="Proteomes" id="UP000038040">
    <property type="component" value="Unplaced"/>
</dbReference>
<evidence type="ECO:0000256" key="1">
    <source>
        <dbReference type="ARBA" id="ARBA00022679"/>
    </source>
</evidence>
<feature type="region of interest" description="Disordered" evidence="3">
    <location>
        <begin position="798"/>
        <end position="865"/>
    </location>
</feature>
<feature type="compositionally biased region" description="Acidic residues" evidence="3">
    <location>
        <begin position="852"/>
        <end position="865"/>
    </location>
</feature>
<evidence type="ECO:0000313" key="6">
    <source>
        <dbReference type="Proteomes" id="UP000038040"/>
    </source>
</evidence>
<dbReference type="InterPro" id="IPR029063">
    <property type="entry name" value="SAM-dependent_MTases_sf"/>
</dbReference>
<dbReference type="InterPro" id="IPR056743">
    <property type="entry name" value="TRM5-TYW2-like_MTfase"/>
</dbReference>
<dbReference type="STRING" id="318479.A0A0N4U741"/>
<evidence type="ECO:0000313" key="5">
    <source>
        <dbReference type="EMBL" id="VDN50042.1"/>
    </source>
</evidence>
<evidence type="ECO:0000256" key="3">
    <source>
        <dbReference type="SAM" id="MobiDB-lite"/>
    </source>
</evidence>
<reference evidence="5 7" key="2">
    <citation type="submission" date="2018-11" db="EMBL/GenBank/DDBJ databases">
        <authorList>
            <consortium name="Pathogen Informatics"/>
        </authorList>
    </citation>
    <scope>NUCLEOTIDE SEQUENCE [LARGE SCALE GENOMIC DNA]</scope>
</reference>
<dbReference type="Gene3D" id="3.40.50.150">
    <property type="entry name" value="Vaccinia Virus protein VP39"/>
    <property type="match status" value="1"/>
</dbReference>
<reference evidence="8" key="1">
    <citation type="submission" date="2017-02" db="UniProtKB">
        <authorList>
            <consortium name="WormBaseParasite"/>
        </authorList>
    </citation>
    <scope>IDENTIFICATION</scope>
</reference>
<dbReference type="Pfam" id="PF02475">
    <property type="entry name" value="TRM5-TYW2_MTfase"/>
    <property type="match status" value="1"/>
</dbReference>
<protein>
    <submittedName>
        <fullName evidence="8">tRNA wybutosine-synthesizing protein 2 homolog</fullName>
    </submittedName>
</protein>
<evidence type="ECO:0000313" key="7">
    <source>
        <dbReference type="Proteomes" id="UP000274756"/>
    </source>
</evidence>
<dbReference type="GO" id="GO:0016740">
    <property type="term" value="F:transferase activity"/>
    <property type="evidence" value="ECO:0007669"/>
    <property type="project" value="UniProtKB-KW"/>
</dbReference>
<dbReference type="AlphaFoldDB" id="A0A0N4U741"/>
<proteinExistence type="predicted"/>
<keyword evidence="2" id="KW-0949">S-adenosyl-L-methionine</keyword>
<keyword evidence="7" id="KW-1185">Reference proteome</keyword>
<accession>A0A0N4U741</accession>
<evidence type="ECO:0000256" key="2">
    <source>
        <dbReference type="ARBA" id="ARBA00022691"/>
    </source>
</evidence>
<sequence length="865" mass="98774">MVVNYPVKTFYQLQSCDAEVLVKFEDLPPKLFYDNTASFRVDLEKVVWKSWLGLEILLLTNQFFNENSFVCDVHASVGRFSIGALMRKVRRLLANEKDRKAVEIFAANIALNRLNYGRDGTCERPQSYICIYNERSSTFLKYIFVVDLIERINEILQKAGKPIRTVQKAKGFKVVGSKRTVEIPRAEMAETVPDYKKCFLTCDISNMTFTSGKIFMLNEIENQLNILAQKDFLLKQYCFLFFLKQRLVDLGLPHEWFMMKIPIDPHHNEPIRPTRAITVTMSGMDKPFRQPLFKYHLPTNEVREKACQQISLLEEMLYPERQNQENKDYDVDEDYEAVHYFPARQIISENIANIQDEAGPSGIRNSNGAVGPGPSFISSEEPSLITNRGISEDSSSAQEGVRAIKKPVSVLESYLELKKSEISPAKYSLNPEIISLINTPIISTALSSLNNSGDIIHSMNFKGIKPNDCDLLLEFELFTPQEEKEHVLDVLRDEMRLAMKNINKHRRSDVEVAGDDFTKLKASLEPKSSFSEGHSPNSSESTSWGSSELSATSYQAAKSSPVRPPVIQRAVADSTWHSTAQSNEQRDKENEMEGLNVHILLNHPPKTMVHLQSLGFVVTAIFSREEIQTFILAGLPIPITVHAYVIVHLLINNTESLLQRCRILDLANDRVKENIGYPHIIIKESVIVHILGPELTLCRVSCLLVSANEYTKHLAKCFENEATEENQFKIIEVFHDLQRQREFEETINSENHKKNFAFDRKKIKEKKDNDVINFYAVVAPLYKRDSISSLMKKVADSRRQITVSRDSEPTAAMKYATASTSESKTESMEQIFPMPQRLETYQQPEEPSPAREEDDQCEELMNIED</sequence>
<feature type="domain" description="TRM5/TYW2-like methyltransferase" evidence="4">
    <location>
        <begin position="35"/>
        <end position="115"/>
    </location>
</feature>
<feature type="compositionally biased region" description="Low complexity" evidence="3">
    <location>
        <begin position="535"/>
        <end position="546"/>
    </location>
</feature>
<keyword evidence="1" id="KW-0808">Transferase</keyword>
<dbReference type="Proteomes" id="UP000274756">
    <property type="component" value="Unassembled WGS sequence"/>
</dbReference>
<feature type="region of interest" description="Disordered" evidence="3">
    <location>
        <begin position="524"/>
        <end position="546"/>
    </location>
</feature>
<name>A0A0N4U741_DRAME</name>
<feature type="region of interest" description="Disordered" evidence="3">
    <location>
        <begin position="357"/>
        <end position="378"/>
    </location>
</feature>
<evidence type="ECO:0000259" key="4">
    <source>
        <dbReference type="Pfam" id="PF02475"/>
    </source>
</evidence>
<dbReference type="SUPFAM" id="SSF53335">
    <property type="entry name" value="S-adenosyl-L-methionine-dependent methyltransferases"/>
    <property type="match status" value="1"/>
</dbReference>
<evidence type="ECO:0000313" key="8">
    <source>
        <dbReference type="WBParaSite" id="DME_0000278601-mRNA-1"/>
    </source>
</evidence>
<dbReference type="EMBL" id="UYYG01000001">
    <property type="protein sequence ID" value="VDN50042.1"/>
    <property type="molecule type" value="Genomic_DNA"/>
</dbReference>
<organism evidence="6 8">
    <name type="scientific">Dracunculus medinensis</name>
    <name type="common">Guinea worm</name>
    <dbReference type="NCBI Taxonomy" id="318479"/>
    <lineage>
        <taxon>Eukaryota</taxon>
        <taxon>Metazoa</taxon>
        <taxon>Ecdysozoa</taxon>
        <taxon>Nematoda</taxon>
        <taxon>Chromadorea</taxon>
        <taxon>Rhabditida</taxon>
        <taxon>Spirurina</taxon>
        <taxon>Dracunculoidea</taxon>
        <taxon>Dracunculidae</taxon>
        <taxon>Dracunculus</taxon>
    </lineage>
</organism>
<gene>
    <name evidence="5" type="ORF">DME_LOCUS15</name>
</gene>
<dbReference type="WBParaSite" id="DME_0000278601-mRNA-1">
    <property type="protein sequence ID" value="DME_0000278601-mRNA-1"/>
    <property type="gene ID" value="DME_0000278601"/>
</dbReference>